<dbReference type="AlphaFoldDB" id="A0A6J4TPK1"/>
<gene>
    <name evidence="2" type="ORF">AVDCRST_MAG73-735</name>
</gene>
<proteinExistence type="predicted"/>
<feature type="non-terminal residue" evidence="2">
    <location>
        <position position="1"/>
    </location>
</feature>
<feature type="non-terminal residue" evidence="2">
    <location>
        <position position="42"/>
    </location>
</feature>
<dbReference type="EMBL" id="CADCWE010000043">
    <property type="protein sequence ID" value="CAA9528769.1"/>
    <property type="molecule type" value="Genomic_DNA"/>
</dbReference>
<evidence type="ECO:0000256" key="1">
    <source>
        <dbReference type="SAM" id="MobiDB-lite"/>
    </source>
</evidence>
<protein>
    <submittedName>
        <fullName evidence="2">Uncharacterized protein</fullName>
    </submittedName>
</protein>
<sequence length="42" mass="4634">GRRRPARPPKRCDDAPRPNPRRRRRPAVGRGGAGSPAHRVGL</sequence>
<reference evidence="2" key="1">
    <citation type="submission" date="2020-02" db="EMBL/GenBank/DDBJ databases">
        <authorList>
            <person name="Meier V. D."/>
        </authorList>
    </citation>
    <scope>NUCLEOTIDE SEQUENCE</scope>
    <source>
        <strain evidence="2">AVDCRST_MAG73</strain>
    </source>
</reference>
<name>A0A6J4TPK1_9BACT</name>
<accession>A0A6J4TPK1</accession>
<organism evidence="2">
    <name type="scientific">uncultured Thermomicrobiales bacterium</name>
    <dbReference type="NCBI Taxonomy" id="1645740"/>
    <lineage>
        <taxon>Bacteria</taxon>
        <taxon>Pseudomonadati</taxon>
        <taxon>Thermomicrobiota</taxon>
        <taxon>Thermomicrobia</taxon>
        <taxon>Thermomicrobiales</taxon>
        <taxon>environmental samples</taxon>
    </lineage>
</organism>
<feature type="region of interest" description="Disordered" evidence="1">
    <location>
        <begin position="1"/>
        <end position="42"/>
    </location>
</feature>
<evidence type="ECO:0000313" key="2">
    <source>
        <dbReference type="EMBL" id="CAA9528769.1"/>
    </source>
</evidence>